<dbReference type="SMART" id="SM00855">
    <property type="entry name" value="PGAM"/>
    <property type="match status" value="1"/>
</dbReference>
<protein>
    <submittedName>
        <fullName evidence="2">Phosphoglycerate mutase</fullName>
    </submittedName>
</protein>
<dbReference type="Pfam" id="PF00300">
    <property type="entry name" value="His_Phos_1"/>
    <property type="match status" value="1"/>
</dbReference>
<feature type="binding site" evidence="1">
    <location>
        <begin position="9"/>
        <end position="16"/>
    </location>
    <ligand>
        <name>substrate</name>
    </ligand>
</feature>
<dbReference type="InterPro" id="IPR029033">
    <property type="entry name" value="His_PPase_superfam"/>
</dbReference>
<dbReference type="OrthoDB" id="9782128at2"/>
<keyword evidence="3" id="KW-1185">Reference proteome</keyword>
<dbReference type="GO" id="GO:0016791">
    <property type="term" value="F:phosphatase activity"/>
    <property type="evidence" value="ECO:0007669"/>
    <property type="project" value="TreeGrafter"/>
</dbReference>
<dbReference type="PANTHER" id="PTHR48100">
    <property type="entry name" value="BROAD-SPECIFICITY PHOSPHATASE YOR283W-RELATED"/>
    <property type="match status" value="1"/>
</dbReference>
<evidence type="ECO:0000313" key="2">
    <source>
        <dbReference type="EMBL" id="SNU89766.1"/>
    </source>
</evidence>
<name>A0A239SWQ9_9STRE</name>
<dbReference type="AlphaFoldDB" id="A0A239SWQ9"/>
<dbReference type="Proteomes" id="UP000215185">
    <property type="component" value="Chromosome 1"/>
</dbReference>
<dbReference type="InterPro" id="IPR001345">
    <property type="entry name" value="PG/BPGM_mutase_AS"/>
</dbReference>
<feature type="binding site" evidence="1">
    <location>
        <position position="61"/>
    </location>
    <ligand>
        <name>substrate</name>
    </ligand>
</feature>
<dbReference type="PANTHER" id="PTHR48100:SF5">
    <property type="entry name" value="HISTIDINE PHOSPHATASE FAMILY PROTEIN"/>
    <property type="match status" value="1"/>
</dbReference>
<organism evidence="2 3">
    <name type="scientific">Streptococcus merionis</name>
    <dbReference type="NCBI Taxonomy" id="400065"/>
    <lineage>
        <taxon>Bacteria</taxon>
        <taxon>Bacillati</taxon>
        <taxon>Bacillota</taxon>
        <taxon>Bacilli</taxon>
        <taxon>Lactobacillales</taxon>
        <taxon>Streptococcaceae</taxon>
        <taxon>Streptococcus</taxon>
    </lineage>
</organism>
<dbReference type="SUPFAM" id="SSF53254">
    <property type="entry name" value="Phosphoglycerate mutase-like"/>
    <property type="match status" value="1"/>
</dbReference>
<dbReference type="RefSeq" id="WP_018373696.1">
    <property type="nucleotide sequence ID" value="NZ_LT906439.1"/>
</dbReference>
<dbReference type="InterPro" id="IPR013078">
    <property type="entry name" value="His_Pase_superF_clade-1"/>
</dbReference>
<dbReference type="GO" id="GO:0005737">
    <property type="term" value="C:cytoplasm"/>
    <property type="evidence" value="ECO:0007669"/>
    <property type="project" value="TreeGrafter"/>
</dbReference>
<gene>
    <name evidence="2" type="ORF">SAMEA4412692_01615</name>
</gene>
<dbReference type="InterPro" id="IPR050275">
    <property type="entry name" value="PGM_Phosphatase"/>
</dbReference>
<sequence length="210" mass="23455">MTTKLYLMRHGQTRFNQQNRIQGASDSPLTAVGIEQALAARAYFDSKAITFDRIYSSTQERACDTAELASGRTDYIRLKGLKEMDFGAFEGQQEFLNPPLQKDIGYGDYFVTYGGESSLAVRARMGEAVRQIVSENEGKTVLVVSHGGAIAQFYRGVLKNPPQVRMRNCAILEFDVADGQFNLLTIYDPVNHLVLYDRISGEHPDALLTF</sequence>
<evidence type="ECO:0000256" key="1">
    <source>
        <dbReference type="PIRSR" id="PIRSR613078-2"/>
    </source>
</evidence>
<dbReference type="PROSITE" id="PS00175">
    <property type="entry name" value="PG_MUTASE"/>
    <property type="match status" value="1"/>
</dbReference>
<dbReference type="eggNOG" id="COG0406">
    <property type="taxonomic scope" value="Bacteria"/>
</dbReference>
<dbReference type="STRING" id="1123308.GCA_000380085_01125"/>
<dbReference type="KEGG" id="smen:SAMEA4412692_1615"/>
<evidence type="ECO:0000313" key="3">
    <source>
        <dbReference type="Proteomes" id="UP000215185"/>
    </source>
</evidence>
<proteinExistence type="predicted"/>
<reference evidence="2 3" key="1">
    <citation type="submission" date="2017-06" db="EMBL/GenBank/DDBJ databases">
        <authorList>
            <consortium name="Pathogen Informatics"/>
        </authorList>
    </citation>
    <scope>NUCLEOTIDE SEQUENCE [LARGE SCALE GENOMIC DNA]</scope>
    <source>
        <strain evidence="2 3">NCTC13788</strain>
    </source>
</reference>
<dbReference type="EMBL" id="LT906439">
    <property type="protein sequence ID" value="SNU89766.1"/>
    <property type="molecule type" value="Genomic_DNA"/>
</dbReference>
<accession>A0A239SWQ9</accession>
<dbReference type="CDD" id="cd07067">
    <property type="entry name" value="HP_PGM_like"/>
    <property type="match status" value="1"/>
</dbReference>
<dbReference type="Gene3D" id="3.40.50.1240">
    <property type="entry name" value="Phosphoglycerate mutase-like"/>
    <property type="match status" value="1"/>
</dbReference>